<evidence type="ECO:0000259" key="3">
    <source>
        <dbReference type="PROSITE" id="PS51186"/>
    </source>
</evidence>
<gene>
    <name evidence="4" type="ORF">GQR93_01415</name>
</gene>
<dbReference type="Proteomes" id="UP000465035">
    <property type="component" value="Chromosome"/>
</dbReference>
<dbReference type="RefSeq" id="WP_003551608.1">
    <property type="nucleotide sequence ID" value="NZ_CABKOL010000106.1"/>
</dbReference>
<accession>A0A6P1E114</accession>
<dbReference type="InterPro" id="IPR016181">
    <property type="entry name" value="Acyl_CoA_acyltransferase"/>
</dbReference>
<dbReference type="InterPro" id="IPR045039">
    <property type="entry name" value="NSI-like"/>
</dbReference>
<dbReference type="SMR" id="A0A6P1E114"/>
<dbReference type="SUPFAM" id="SSF55729">
    <property type="entry name" value="Acyl-CoA N-acyltransferases (Nat)"/>
    <property type="match status" value="1"/>
</dbReference>
<dbReference type="GO" id="GO:0008080">
    <property type="term" value="F:N-acetyltransferase activity"/>
    <property type="evidence" value="ECO:0007669"/>
    <property type="project" value="InterPro"/>
</dbReference>
<keyword evidence="2" id="KW-0012">Acyltransferase</keyword>
<keyword evidence="1 4" id="KW-0808">Transferase</keyword>
<dbReference type="GO" id="GO:0005737">
    <property type="term" value="C:cytoplasm"/>
    <property type="evidence" value="ECO:0007669"/>
    <property type="project" value="TreeGrafter"/>
</dbReference>
<feature type="domain" description="N-acetyltransferase" evidence="3">
    <location>
        <begin position="1"/>
        <end position="131"/>
    </location>
</feature>
<dbReference type="EMBL" id="CP047121">
    <property type="protein sequence ID" value="QHB50976.1"/>
    <property type="molecule type" value="Genomic_DNA"/>
</dbReference>
<dbReference type="GeneID" id="69057011"/>
<proteinExistence type="predicted"/>
<dbReference type="PROSITE" id="PS51186">
    <property type="entry name" value="GNAT"/>
    <property type="match status" value="1"/>
</dbReference>
<evidence type="ECO:0000313" key="5">
    <source>
        <dbReference type="Proteomes" id="UP000465035"/>
    </source>
</evidence>
<name>A0A6P1E114_LENHI</name>
<dbReference type="Pfam" id="PF13673">
    <property type="entry name" value="Acetyltransf_10"/>
    <property type="match status" value="1"/>
</dbReference>
<dbReference type="Gene3D" id="3.40.630.30">
    <property type="match status" value="1"/>
</dbReference>
<evidence type="ECO:0000313" key="4">
    <source>
        <dbReference type="EMBL" id="QHB50976.1"/>
    </source>
</evidence>
<sequence>MIIYSATAVISPKQLADLFDDSGIKRPTADINRIKRMINNANLLYTAWDNDMLVGVARGFSDEAYCCYLSDLAVKKDYQKQGIGRKLVKKIHRDLGSTVSLVLAAAPSAVGYYPKIGFEQIDSGFKRPRKY</sequence>
<dbReference type="PANTHER" id="PTHR43626">
    <property type="entry name" value="ACYL-COA N-ACYLTRANSFERASE"/>
    <property type="match status" value="1"/>
</dbReference>
<dbReference type="PANTHER" id="PTHR43626:SF4">
    <property type="entry name" value="GCN5-RELATED N-ACETYLTRANSFERASE 2, CHLOROPLASTIC"/>
    <property type="match status" value="1"/>
</dbReference>
<dbReference type="InterPro" id="IPR000182">
    <property type="entry name" value="GNAT_dom"/>
</dbReference>
<evidence type="ECO:0000256" key="2">
    <source>
        <dbReference type="ARBA" id="ARBA00023315"/>
    </source>
</evidence>
<dbReference type="AlphaFoldDB" id="A0A6P1E114"/>
<organism evidence="4 5">
    <name type="scientific">Lentilactobacillus hilgardii</name>
    <name type="common">Lactobacillus hilgardii</name>
    <dbReference type="NCBI Taxonomy" id="1588"/>
    <lineage>
        <taxon>Bacteria</taxon>
        <taxon>Bacillati</taxon>
        <taxon>Bacillota</taxon>
        <taxon>Bacilli</taxon>
        <taxon>Lactobacillales</taxon>
        <taxon>Lactobacillaceae</taxon>
        <taxon>Lentilactobacillus</taxon>
    </lineage>
</organism>
<protein>
    <submittedName>
        <fullName evidence="4">GNAT family N-acetyltransferase</fullName>
    </submittedName>
</protein>
<reference evidence="4 5" key="1">
    <citation type="submission" date="2019-12" db="EMBL/GenBank/DDBJ databases">
        <title>Lactobacillus hilgardii FLUB.</title>
        <authorList>
            <person name="Gustaw K."/>
        </authorList>
    </citation>
    <scope>NUCLEOTIDE SEQUENCE [LARGE SCALE GENOMIC DNA]</scope>
    <source>
        <strain evidence="4 5">FLUB</strain>
    </source>
</reference>
<dbReference type="CDD" id="cd04301">
    <property type="entry name" value="NAT_SF"/>
    <property type="match status" value="1"/>
</dbReference>
<evidence type="ECO:0000256" key="1">
    <source>
        <dbReference type="ARBA" id="ARBA00022679"/>
    </source>
</evidence>